<reference evidence="1 2" key="1">
    <citation type="journal article" date="2024" name="Nat. Commun.">
        <title>Phylogenomics reveals the evolutionary origins of lichenization in chlorophyte algae.</title>
        <authorList>
            <person name="Puginier C."/>
            <person name="Libourel C."/>
            <person name="Otte J."/>
            <person name="Skaloud P."/>
            <person name="Haon M."/>
            <person name="Grisel S."/>
            <person name="Petersen M."/>
            <person name="Berrin J.G."/>
            <person name="Delaux P.M."/>
            <person name="Dal Grande F."/>
            <person name="Keller J."/>
        </authorList>
    </citation>
    <scope>NUCLEOTIDE SEQUENCE [LARGE SCALE GENOMIC DNA]</scope>
    <source>
        <strain evidence="1 2">SAG 2523</strain>
    </source>
</reference>
<protein>
    <submittedName>
        <fullName evidence="1">Uncharacterized protein</fullName>
    </submittedName>
</protein>
<dbReference type="Proteomes" id="UP001485043">
    <property type="component" value="Unassembled WGS sequence"/>
</dbReference>
<organism evidence="1 2">
    <name type="scientific">Apatococcus fuscideae</name>
    <dbReference type="NCBI Taxonomy" id="2026836"/>
    <lineage>
        <taxon>Eukaryota</taxon>
        <taxon>Viridiplantae</taxon>
        <taxon>Chlorophyta</taxon>
        <taxon>core chlorophytes</taxon>
        <taxon>Trebouxiophyceae</taxon>
        <taxon>Chlorellales</taxon>
        <taxon>Chlorellaceae</taxon>
        <taxon>Apatococcus</taxon>
    </lineage>
</organism>
<gene>
    <name evidence="1" type="ORF">WJX84_008255</name>
</gene>
<accession>A0AAW1SZS5</accession>
<sequence length="87" mass="9733">MLSCSQILVASSSFKQPHHCHMPIRVRCLCRNTIHPRGNLIYVIRTYASMNPPRQSPRVPLKNGMIMSSRASMWTPMVTSGTPTPAP</sequence>
<dbReference type="AlphaFoldDB" id="A0AAW1SZS5"/>
<comment type="caution">
    <text evidence="1">The sequence shown here is derived from an EMBL/GenBank/DDBJ whole genome shotgun (WGS) entry which is preliminary data.</text>
</comment>
<name>A0AAW1SZS5_9CHLO</name>
<keyword evidence="2" id="KW-1185">Reference proteome</keyword>
<proteinExistence type="predicted"/>
<evidence type="ECO:0000313" key="2">
    <source>
        <dbReference type="Proteomes" id="UP001485043"/>
    </source>
</evidence>
<dbReference type="EMBL" id="JALJOV010000640">
    <property type="protein sequence ID" value="KAK9862203.1"/>
    <property type="molecule type" value="Genomic_DNA"/>
</dbReference>
<evidence type="ECO:0000313" key="1">
    <source>
        <dbReference type="EMBL" id="KAK9862203.1"/>
    </source>
</evidence>